<dbReference type="Proteomes" id="UP000722791">
    <property type="component" value="Unassembled WGS sequence"/>
</dbReference>
<dbReference type="GO" id="GO:0140359">
    <property type="term" value="F:ABC-type transporter activity"/>
    <property type="evidence" value="ECO:0007669"/>
    <property type="project" value="InterPro"/>
</dbReference>
<feature type="transmembrane region" description="Helical" evidence="6">
    <location>
        <begin position="21"/>
        <end position="38"/>
    </location>
</feature>
<evidence type="ECO:0000256" key="4">
    <source>
        <dbReference type="ARBA" id="ARBA00022989"/>
    </source>
</evidence>
<keyword evidence="4 6" id="KW-1133">Transmembrane helix</keyword>
<dbReference type="EMBL" id="BNCQ01000017">
    <property type="protein sequence ID" value="GIM04797.1"/>
    <property type="molecule type" value="Genomic_DNA"/>
</dbReference>
<dbReference type="PANTHER" id="PTHR48041:SF91">
    <property type="entry name" value="ABC TRANSPORTER G FAMILY MEMBER 28"/>
    <property type="match status" value="1"/>
</dbReference>
<dbReference type="GO" id="GO:0016020">
    <property type="term" value="C:membrane"/>
    <property type="evidence" value="ECO:0007669"/>
    <property type="project" value="UniProtKB-SubCell"/>
</dbReference>
<evidence type="ECO:0000256" key="3">
    <source>
        <dbReference type="ARBA" id="ARBA00022692"/>
    </source>
</evidence>
<dbReference type="InterPro" id="IPR050352">
    <property type="entry name" value="ABCG_transporters"/>
</dbReference>
<evidence type="ECO:0000256" key="1">
    <source>
        <dbReference type="ARBA" id="ARBA00004141"/>
    </source>
</evidence>
<keyword evidence="5 6" id="KW-0472">Membrane</keyword>
<feature type="transmembrane region" description="Helical" evidence="6">
    <location>
        <begin position="50"/>
        <end position="69"/>
    </location>
</feature>
<protein>
    <recommendedName>
        <fullName evidence="7">ABC-2 type transporter transmembrane domain-containing protein</fullName>
    </recommendedName>
</protein>
<dbReference type="Pfam" id="PF01061">
    <property type="entry name" value="ABC2_membrane"/>
    <property type="match status" value="1"/>
</dbReference>
<sequence length="260" mass="29717">MLLQYRTLRNYRSMEYLGPRLFDKVIFAVVIMTLYLGIGDEFKPVNIPSMAALMYLCVAQPAWGAVAYVPNIMMERGLYVRERHDGLYRPATYLLFKMLDELSLNFAVGLGSTAIIFYGVQLRGLFVYFWLNCMVTLSNGIVIAYMMAALSPNLDVANAAVPTLLAVMLFLSGFLIRIESIPVYWRWLTYANLLKYSWEGLMINQFQAHPNAELAGNPILEYYNLSNVDKWGRLGIVVAFFGGWSLLAWFALAFVRHQKR</sequence>
<comment type="subcellular location">
    <subcellularLocation>
        <location evidence="1">Membrane</location>
        <topology evidence="1">Multi-pass membrane protein</topology>
    </subcellularLocation>
</comment>
<dbReference type="InterPro" id="IPR013525">
    <property type="entry name" value="ABC2_TM"/>
</dbReference>
<evidence type="ECO:0000259" key="7">
    <source>
        <dbReference type="Pfam" id="PF01061"/>
    </source>
</evidence>
<reference evidence="8" key="1">
    <citation type="journal article" date="2021" name="Proc. Natl. Acad. Sci. U.S.A.">
        <title>Three genomes in the algal genus Volvox reveal the fate of a haploid sex-determining region after a transition to homothallism.</title>
        <authorList>
            <person name="Yamamoto K."/>
            <person name="Hamaji T."/>
            <person name="Kawai-Toyooka H."/>
            <person name="Matsuzaki R."/>
            <person name="Takahashi F."/>
            <person name="Nishimura Y."/>
            <person name="Kawachi M."/>
            <person name="Noguchi H."/>
            <person name="Minakuchi Y."/>
            <person name="Umen J.G."/>
            <person name="Toyoda A."/>
            <person name="Nozaki H."/>
        </authorList>
    </citation>
    <scope>NUCLEOTIDE SEQUENCE</scope>
    <source>
        <strain evidence="8">NIES-3785</strain>
    </source>
</reference>
<dbReference type="PANTHER" id="PTHR48041">
    <property type="entry name" value="ABC TRANSPORTER G FAMILY MEMBER 28"/>
    <property type="match status" value="1"/>
</dbReference>
<evidence type="ECO:0000256" key="2">
    <source>
        <dbReference type="ARBA" id="ARBA00022448"/>
    </source>
</evidence>
<evidence type="ECO:0000313" key="9">
    <source>
        <dbReference type="Proteomes" id="UP000722791"/>
    </source>
</evidence>
<comment type="caution">
    <text evidence="8">The sequence shown here is derived from an EMBL/GenBank/DDBJ whole genome shotgun (WGS) entry which is preliminary data.</text>
</comment>
<evidence type="ECO:0000256" key="6">
    <source>
        <dbReference type="SAM" id="Phobius"/>
    </source>
</evidence>
<organism evidence="8 9">
    <name type="scientific">Volvox reticuliferus</name>
    <dbReference type="NCBI Taxonomy" id="1737510"/>
    <lineage>
        <taxon>Eukaryota</taxon>
        <taxon>Viridiplantae</taxon>
        <taxon>Chlorophyta</taxon>
        <taxon>core chlorophytes</taxon>
        <taxon>Chlorophyceae</taxon>
        <taxon>CS clade</taxon>
        <taxon>Chlamydomonadales</taxon>
        <taxon>Volvocaceae</taxon>
        <taxon>Volvox</taxon>
    </lineage>
</organism>
<keyword evidence="2" id="KW-0813">Transport</keyword>
<feature type="transmembrane region" description="Helical" evidence="6">
    <location>
        <begin position="159"/>
        <end position="178"/>
    </location>
</feature>
<feature type="transmembrane region" description="Helical" evidence="6">
    <location>
        <begin position="126"/>
        <end position="147"/>
    </location>
</feature>
<name>A0A8J4GDG8_9CHLO</name>
<accession>A0A8J4GDG8</accession>
<evidence type="ECO:0000313" key="8">
    <source>
        <dbReference type="EMBL" id="GIM04797.1"/>
    </source>
</evidence>
<feature type="transmembrane region" description="Helical" evidence="6">
    <location>
        <begin position="234"/>
        <end position="255"/>
    </location>
</feature>
<evidence type="ECO:0000256" key="5">
    <source>
        <dbReference type="ARBA" id="ARBA00023136"/>
    </source>
</evidence>
<proteinExistence type="predicted"/>
<feature type="transmembrane region" description="Helical" evidence="6">
    <location>
        <begin position="102"/>
        <end position="120"/>
    </location>
</feature>
<keyword evidence="3 6" id="KW-0812">Transmembrane</keyword>
<gene>
    <name evidence="8" type="ORF">Vretimale_9300</name>
</gene>
<feature type="domain" description="ABC-2 type transporter transmembrane" evidence="7">
    <location>
        <begin position="2"/>
        <end position="206"/>
    </location>
</feature>
<dbReference type="AlphaFoldDB" id="A0A8J4GDG8"/>